<gene>
    <name evidence="1" type="ORF">F2P56_018846</name>
</gene>
<dbReference type="AlphaFoldDB" id="A0A833UAN5"/>
<proteinExistence type="predicted"/>
<name>A0A833UAN5_JUGRE</name>
<dbReference type="PANTHER" id="PTHR46148">
    <property type="entry name" value="CHROMO DOMAIN-CONTAINING PROTEIN"/>
    <property type="match status" value="1"/>
</dbReference>
<sequence length="115" mass="13307">MKVAQSQPKSYVDNRHRQLEFEVGDKVFLRIAPTKGVMRVGKNGKLALGISDPLRSLIRLAQWLIGSHCRRHFRGVHNVFNVSMLRKYILDPTHVIDYEPLQIQVNLTYAEEPVR</sequence>
<accession>A0A833UAN5</accession>
<dbReference type="Gramene" id="Jr08_16010_p1">
    <property type="protein sequence ID" value="cds.Jr08_16010_p1"/>
    <property type="gene ID" value="Jr08_16010"/>
</dbReference>
<reference evidence="1" key="2">
    <citation type="submission" date="2020-03" db="EMBL/GenBank/DDBJ databases">
        <title>Walnut 2.0.</title>
        <authorList>
            <person name="Marrano A."/>
            <person name="Britton M."/>
            <person name="Zimin A.V."/>
            <person name="Zaini P.A."/>
            <person name="Workman R."/>
            <person name="Puiu D."/>
            <person name="Bianco L."/>
            <person name="Allen B.J."/>
            <person name="Troggio M."/>
            <person name="Leslie C.A."/>
            <person name="Timp W."/>
            <person name="Dendekar A."/>
            <person name="Salzberg S.L."/>
            <person name="Neale D.B."/>
        </authorList>
    </citation>
    <scope>NUCLEOTIDE SEQUENCE</scope>
    <source>
        <tissue evidence="1">Leaves</tissue>
    </source>
</reference>
<protein>
    <submittedName>
        <fullName evidence="1">Uncharacterized protein</fullName>
    </submittedName>
</protein>
<feature type="non-terminal residue" evidence="1">
    <location>
        <position position="115"/>
    </location>
</feature>
<dbReference type="PANTHER" id="PTHR46148:SF60">
    <property type="entry name" value="CHROMO DOMAIN-CONTAINING PROTEIN"/>
    <property type="match status" value="1"/>
</dbReference>
<dbReference type="Proteomes" id="UP000619265">
    <property type="component" value="Unassembled WGS sequence"/>
</dbReference>
<comment type="caution">
    <text evidence="1">The sequence shown here is derived from an EMBL/GenBank/DDBJ whole genome shotgun (WGS) entry which is preliminary data.</text>
</comment>
<reference evidence="1" key="1">
    <citation type="submission" date="2015-10" db="EMBL/GenBank/DDBJ databases">
        <authorList>
            <person name="Martinez-Garcia P.J."/>
            <person name="Crepeau M.W."/>
            <person name="Puiu D."/>
            <person name="Gonzalez-Ibeas D."/>
            <person name="Whalen J."/>
            <person name="Stevens K."/>
            <person name="Paul R."/>
            <person name="Butterfield T."/>
            <person name="Britton M."/>
            <person name="Reagan R."/>
            <person name="Chakraborty S."/>
            <person name="Walawage S.L."/>
            <person name="Vasquez-Gross H.A."/>
            <person name="Cardeno C."/>
            <person name="Famula R."/>
            <person name="Pratt K."/>
            <person name="Kuruganti S."/>
            <person name="Aradhya M.K."/>
            <person name="Leslie C.A."/>
            <person name="Dandekar A.M."/>
            <person name="Salzberg S.L."/>
            <person name="Wegrzyn J.L."/>
            <person name="Langley C.H."/>
            <person name="Neale D.B."/>
        </authorList>
    </citation>
    <scope>NUCLEOTIDE SEQUENCE</scope>
    <source>
        <tissue evidence="1">Leaves</tissue>
    </source>
</reference>
<evidence type="ECO:0000313" key="1">
    <source>
        <dbReference type="EMBL" id="KAF5462876.1"/>
    </source>
</evidence>
<dbReference type="EMBL" id="LIHL02000008">
    <property type="protein sequence ID" value="KAF5462876.1"/>
    <property type="molecule type" value="Genomic_DNA"/>
</dbReference>
<organism evidence="1 2">
    <name type="scientific">Juglans regia</name>
    <name type="common">English walnut</name>
    <dbReference type="NCBI Taxonomy" id="51240"/>
    <lineage>
        <taxon>Eukaryota</taxon>
        <taxon>Viridiplantae</taxon>
        <taxon>Streptophyta</taxon>
        <taxon>Embryophyta</taxon>
        <taxon>Tracheophyta</taxon>
        <taxon>Spermatophyta</taxon>
        <taxon>Magnoliopsida</taxon>
        <taxon>eudicotyledons</taxon>
        <taxon>Gunneridae</taxon>
        <taxon>Pentapetalae</taxon>
        <taxon>rosids</taxon>
        <taxon>fabids</taxon>
        <taxon>Fagales</taxon>
        <taxon>Juglandaceae</taxon>
        <taxon>Juglans</taxon>
    </lineage>
</organism>
<evidence type="ECO:0000313" key="2">
    <source>
        <dbReference type="Proteomes" id="UP000619265"/>
    </source>
</evidence>